<dbReference type="InterPro" id="IPR011029">
    <property type="entry name" value="DEATH-like_dom_sf"/>
</dbReference>
<dbReference type="GO" id="GO:0006508">
    <property type="term" value="P:proteolysis"/>
    <property type="evidence" value="ECO:0007669"/>
    <property type="project" value="InterPro"/>
</dbReference>
<dbReference type="SMART" id="SM00031">
    <property type="entry name" value="DED"/>
    <property type="match status" value="2"/>
</dbReference>
<dbReference type="GO" id="GO:0004197">
    <property type="term" value="F:cysteine-type endopeptidase activity"/>
    <property type="evidence" value="ECO:0007669"/>
    <property type="project" value="InterPro"/>
</dbReference>
<feature type="domain" description="DED" evidence="5">
    <location>
        <begin position="93"/>
        <end position="171"/>
    </location>
</feature>
<evidence type="ECO:0000313" key="8">
    <source>
        <dbReference type="Proteomes" id="UP001364617"/>
    </source>
</evidence>
<evidence type="ECO:0000256" key="2">
    <source>
        <dbReference type="ARBA" id="ARBA00022703"/>
    </source>
</evidence>
<keyword evidence="8" id="KW-1185">Reference proteome</keyword>
<evidence type="ECO:0000256" key="4">
    <source>
        <dbReference type="SAM" id="MobiDB-lite"/>
    </source>
</evidence>
<dbReference type="PROSITE" id="PS50208">
    <property type="entry name" value="CASPASE_P20"/>
    <property type="match status" value="1"/>
</dbReference>
<dbReference type="InterPro" id="IPR001875">
    <property type="entry name" value="DED_dom"/>
</dbReference>
<feature type="domain" description="Caspase family p20" evidence="6">
    <location>
        <begin position="259"/>
        <end position="355"/>
    </location>
</feature>
<protein>
    <recommendedName>
        <fullName evidence="9">CASP8 and FADD-like apoptosis regulator</fullName>
    </recommendedName>
</protein>
<evidence type="ECO:0000259" key="6">
    <source>
        <dbReference type="PROSITE" id="PS50208"/>
    </source>
</evidence>
<evidence type="ECO:0000313" key="7">
    <source>
        <dbReference type="EMBL" id="KAK7168548.1"/>
    </source>
</evidence>
<sequence>MSGLPHTISRITAELSTDECRRLSYLCGALDPERFSADPRGTLHTLLSQTRVDGVFLMELVLKIKRYDLLREVLSTSKSSVEGMLRTRRAVPEYRLLMADVSEDMDTEDLKSLAFLLRGTLPKHKLENVQSFLDLVVELEKVDQLSSEKMGFLEGCLRSIHRSDLAKKISRFQHTALMPNPEACPPPERPAHVRPPPPHASSGFSSASCKGRTMHTFCDEQTAVKKELPSARSCCQEEVYSMQSDPRGVCLIIDCVGTEGDALEQAFRALRFSVTLHRLLSVCEVVSALREASRQQELHRACVFVCCIISRSRSSVLLATDPLAPGLSLDALRTLFSSRSCPGLAGKPKLFFIQSYEVCEDCEVCVGELETDGPVSSCCSRAVPVDADVFWSHCCTDGHQLETPGHRSVYLQALRAALSDAQTRRTHVVDMHTAVNRAVYEHNQKSAESSSSVINLRHTLRKNLYLS</sequence>
<dbReference type="PROSITE" id="PS50168">
    <property type="entry name" value="DED"/>
    <property type="match status" value="2"/>
</dbReference>
<dbReference type="Gene3D" id="3.40.50.1460">
    <property type="match status" value="1"/>
</dbReference>
<dbReference type="GO" id="GO:0005737">
    <property type="term" value="C:cytoplasm"/>
    <property type="evidence" value="ECO:0007669"/>
    <property type="project" value="UniProtKB-ARBA"/>
</dbReference>
<evidence type="ECO:0000256" key="1">
    <source>
        <dbReference type="ARBA" id="ARBA00010134"/>
    </source>
</evidence>
<keyword evidence="2" id="KW-0053">Apoptosis</keyword>
<dbReference type="GO" id="GO:0042981">
    <property type="term" value="P:regulation of apoptotic process"/>
    <property type="evidence" value="ECO:0007669"/>
    <property type="project" value="InterPro"/>
</dbReference>
<dbReference type="Proteomes" id="UP001364617">
    <property type="component" value="Unassembled WGS sequence"/>
</dbReference>
<dbReference type="Pfam" id="PF00656">
    <property type="entry name" value="Peptidase_C14"/>
    <property type="match status" value="1"/>
</dbReference>
<dbReference type="PANTHER" id="PTHR48169">
    <property type="entry name" value="DED DOMAIN-CONTAINING PROTEIN"/>
    <property type="match status" value="1"/>
</dbReference>
<comment type="similarity">
    <text evidence="1">Belongs to the peptidase C14A family.</text>
</comment>
<dbReference type="FunFam" id="1.10.533.10:FF:000016">
    <property type="entry name" value="CASP8 and FADD-like apoptosis regulator"/>
    <property type="match status" value="1"/>
</dbReference>
<dbReference type="PANTHER" id="PTHR48169:SF3">
    <property type="entry name" value="CASP8 AND FADD LIKE APOPTOSIS REGULATOR"/>
    <property type="match status" value="1"/>
</dbReference>
<evidence type="ECO:0008006" key="9">
    <source>
        <dbReference type="Google" id="ProtNLM"/>
    </source>
</evidence>
<dbReference type="InterPro" id="IPR001309">
    <property type="entry name" value="Pept_C14_p20"/>
</dbReference>
<feature type="domain" description="DED" evidence="5">
    <location>
        <begin position="3"/>
        <end position="75"/>
    </location>
</feature>
<evidence type="ECO:0000259" key="5">
    <source>
        <dbReference type="PROSITE" id="PS50168"/>
    </source>
</evidence>
<dbReference type="InterPro" id="IPR011600">
    <property type="entry name" value="Pept_C14_caspase"/>
</dbReference>
<reference evidence="7 8" key="1">
    <citation type="submission" date="2024-02" db="EMBL/GenBank/DDBJ databases">
        <title>Chromosome-level genome assembly of the Eurasian Minnow (Phoxinus phoxinus).</title>
        <authorList>
            <person name="Oriowo T.O."/>
            <person name="Martin S."/>
            <person name="Stange M."/>
            <person name="Chrysostomakis Y."/>
            <person name="Brown T."/>
            <person name="Winkler S."/>
            <person name="Kukowka S."/>
            <person name="Myers E.W."/>
            <person name="Bohne A."/>
        </authorList>
    </citation>
    <scope>NUCLEOTIDE SEQUENCE [LARGE SCALE GENOMIC DNA]</scope>
    <source>
        <strain evidence="7">ZFMK-TIS-60720</strain>
        <tissue evidence="7">Whole Organism</tissue>
    </source>
</reference>
<dbReference type="InterPro" id="IPR029030">
    <property type="entry name" value="Caspase-like_dom_sf"/>
</dbReference>
<dbReference type="SUPFAM" id="SSF52129">
    <property type="entry name" value="Caspase-like"/>
    <property type="match status" value="1"/>
</dbReference>
<dbReference type="GO" id="GO:0006915">
    <property type="term" value="P:apoptotic process"/>
    <property type="evidence" value="ECO:0007669"/>
    <property type="project" value="UniProtKB-KW"/>
</dbReference>
<dbReference type="SUPFAM" id="SSF47986">
    <property type="entry name" value="DEATH domain"/>
    <property type="match status" value="1"/>
</dbReference>
<keyword evidence="3" id="KW-0677">Repeat</keyword>
<dbReference type="InterPro" id="IPR015917">
    <property type="entry name" value="Pept_C14A"/>
</dbReference>
<evidence type="ECO:0000256" key="3">
    <source>
        <dbReference type="ARBA" id="ARBA00022737"/>
    </source>
</evidence>
<feature type="region of interest" description="Disordered" evidence="4">
    <location>
        <begin position="178"/>
        <end position="207"/>
    </location>
</feature>
<name>A0AAN9HBT9_9TELE</name>
<dbReference type="SMART" id="SM00115">
    <property type="entry name" value="CASc"/>
    <property type="match status" value="1"/>
</dbReference>
<accession>A0AAN9HBT9</accession>
<feature type="compositionally biased region" description="Pro residues" evidence="4">
    <location>
        <begin position="182"/>
        <end position="199"/>
    </location>
</feature>
<gene>
    <name evidence="7" type="ORF">R3I93_004766</name>
</gene>
<dbReference type="EMBL" id="JAYKXH010000005">
    <property type="protein sequence ID" value="KAK7168548.1"/>
    <property type="molecule type" value="Genomic_DNA"/>
</dbReference>
<dbReference type="Gene3D" id="1.10.533.10">
    <property type="entry name" value="Death Domain, Fas"/>
    <property type="match status" value="2"/>
</dbReference>
<dbReference type="AlphaFoldDB" id="A0AAN9HBT9"/>
<proteinExistence type="inferred from homology"/>
<organism evidence="7 8">
    <name type="scientific">Phoxinus phoxinus</name>
    <name type="common">Eurasian minnow</name>
    <dbReference type="NCBI Taxonomy" id="58324"/>
    <lineage>
        <taxon>Eukaryota</taxon>
        <taxon>Metazoa</taxon>
        <taxon>Chordata</taxon>
        <taxon>Craniata</taxon>
        <taxon>Vertebrata</taxon>
        <taxon>Euteleostomi</taxon>
        <taxon>Actinopterygii</taxon>
        <taxon>Neopterygii</taxon>
        <taxon>Teleostei</taxon>
        <taxon>Ostariophysi</taxon>
        <taxon>Cypriniformes</taxon>
        <taxon>Leuciscidae</taxon>
        <taxon>Phoxininae</taxon>
        <taxon>Phoxinus</taxon>
    </lineage>
</organism>
<comment type="caution">
    <text evidence="7">The sequence shown here is derived from an EMBL/GenBank/DDBJ whole genome shotgun (WGS) entry which is preliminary data.</text>
</comment>
<dbReference type="Pfam" id="PF01335">
    <property type="entry name" value="DED"/>
    <property type="match status" value="1"/>
</dbReference>